<feature type="chain" id="PRO_5046320710" evidence="6">
    <location>
        <begin position="24"/>
        <end position="193"/>
    </location>
</feature>
<dbReference type="InterPro" id="IPR036737">
    <property type="entry name" value="OmpA-like_sf"/>
</dbReference>
<dbReference type="CDD" id="cd07185">
    <property type="entry name" value="OmpA_C-like"/>
    <property type="match status" value="1"/>
</dbReference>
<dbReference type="EMBL" id="JBHSFQ010000015">
    <property type="protein sequence ID" value="MFC4563491.1"/>
    <property type="molecule type" value="Genomic_DNA"/>
</dbReference>
<dbReference type="InterPro" id="IPR006664">
    <property type="entry name" value="OMP_bac"/>
</dbReference>
<dbReference type="SUPFAM" id="SSF103088">
    <property type="entry name" value="OmpA-like"/>
    <property type="match status" value="1"/>
</dbReference>
<dbReference type="Proteomes" id="UP001595923">
    <property type="component" value="Unassembled WGS sequence"/>
</dbReference>
<evidence type="ECO:0000256" key="1">
    <source>
        <dbReference type="ARBA" id="ARBA00004442"/>
    </source>
</evidence>
<gene>
    <name evidence="8" type="ORF">ACFO4E_16620</name>
</gene>
<dbReference type="Pfam" id="PF00691">
    <property type="entry name" value="OmpA"/>
    <property type="match status" value="1"/>
</dbReference>
<evidence type="ECO:0000256" key="2">
    <source>
        <dbReference type="ARBA" id="ARBA00023136"/>
    </source>
</evidence>
<evidence type="ECO:0000313" key="8">
    <source>
        <dbReference type="EMBL" id="MFC4563491.1"/>
    </source>
</evidence>
<evidence type="ECO:0000256" key="6">
    <source>
        <dbReference type="SAM" id="SignalP"/>
    </source>
</evidence>
<proteinExistence type="predicted"/>
<dbReference type="PANTHER" id="PTHR30329:SF21">
    <property type="entry name" value="LIPOPROTEIN YIAD-RELATED"/>
    <property type="match status" value="1"/>
</dbReference>
<name>A0ABV9DX71_9ACTN</name>
<dbReference type="InterPro" id="IPR006665">
    <property type="entry name" value="OmpA-like"/>
</dbReference>
<dbReference type="PROSITE" id="PS51123">
    <property type="entry name" value="OMPA_2"/>
    <property type="match status" value="1"/>
</dbReference>
<dbReference type="PRINTS" id="PR01021">
    <property type="entry name" value="OMPADOMAIN"/>
</dbReference>
<keyword evidence="9" id="KW-1185">Reference proteome</keyword>
<evidence type="ECO:0000256" key="3">
    <source>
        <dbReference type="ARBA" id="ARBA00023237"/>
    </source>
</evidence>
<reference evidence="9" key="1">
    <citation type="journal article" date="2019" name="Int. J. Syst. Evol. Microbiol.">
        <title>The Global Catalogue of Microorganisms (GCM) 10K type strain sequencing project: providing services to taxonomists for standard genome sequencing and annotation.</title>
        <authorList>
            <consortium name="The Broad Institute Genomics Platform"/>
            <consortium name="The Broad Institute Genome Sequencing Center for Infectious Disease"/>
            <person name="Wu L."/>
            <person name="Ma J."/>
        </authorList>
    </citation>
    <scope>NUCLEOTIDE SEQUENCE [LARGE SCALE GENOMIC DNA]</scope>
    <source>
        <strain evidence="9">XZYJ18</strain>
    </source>
</reference>
<organism evidence="8 9">
    <name type="scientific">Nocardiopsis mangrovi</name>
    <dbReference type="NCBI Taxonomy" id="1179818"/>
    <lineage>
        <taxon>Bacteria</taxon>
        <taxon>Bacillati</taxon>
        <taxon>Actinomycetota</taxon>
        <taxon>Actinomycetes</taxon>
        <taxon>Streptosporangiales</taxon>
        <taxon>Nocardiopsidaceae</taxon>
        <taxon>Nocardiopsis</taxon>
    </lineage>
</organism>
<feature type="domain" description="OmpA-like" evidence="7">
    <location>
        <begin position="71"/>
        <end position="193"/>
    </location>
</feature>
<dbReference type="InterPro" id="IPR050330">
    <property type="entry name" value="Bact_OuterMem_StrucFunc"/>
</dbReference>
<keyword evidence="2 4" id="KW-0472">Membrane</keyword>
<dbReference type="RefSeq" id="WP_378575866.1">
    <property type="nucleotide sequence ID" value="NZ_JBHSFQ010000015.1"/>
</dbReference>
<dbReference type="PANTHER" id="PTHR30329">
    <property type="entry name" value="STATOR ELEMENT OF FLAGELLAR MOTOR COMPLEX"/>
    <property type="match status" value="1"/>
</dbReference>
<dbReference type="Gene3D" id="3.30.1330.60">
    <property type="entry name" value="OmpA-like domain"/>
    <property type="match status" value="1"/>
</dbReference>
<comment type="subcellular location">
    <subcellularLocation>
        <location evidence="1">Cell outer membrane</location>
    </subcellularLocation>
</comment>
<feature type="signal peptide" evidence="6">
    <location>
        <begin position="1"/>
        <end position="23"/>
    </location>
</feature>
<accession>A0ABV9DX71</accession>
<protein>
    <submittedName>
        <fullName evidence="8">OmpA family protein</fullName>
    </submittedName>
</protein>
<keyword evidence="3" id="KW-0998">Cell outer membrane</keyword>
<sequence>MTRTGSRALALAGLLALAPATLAAGQDEQPQGEVTTSQRAESIVDLDVEGANATLDVEGSMEPLEREEVEGSTTTVTVSADVLFQFDEAALGADATENLADIAGRLDGVTGTVQVIGHSDGLGDDDYNTALSERRAEAVRGALEEALGGGAPDIEASGRGSEEPVAEETDSEGGDLPGGRAQNRRVEIVYEGG</sequence>
<feature type="compositionally biased region" description="Acidic residues" evidence="5">
    <location>
        <begin position="164"/>
        <end position="173"/>
    </location>
</feature>
<evidence type="ECO:0000259" key="7">
    <source>
        <dbReference type="PROSITE" id="PS51123"/>
    </source>
</evidence>
<comment type="caution">
    <text evidence="8">The sequence shown here is derived from an EMBL/GenBank/DDBJ whole genome shotgun (WGS) entry which is preliminary data.</text>
</comment>
<evidence type="ECO:0000256" key="5">
    <source>
        <dbReference type="SAM" id="MobiDB-lite"/>
    </source>
</evidence>
<evidence type="ECO:0000313" key="9">
    <source>
        <dbReference type="Proteomes" id="UP001595923"/>
    </source>
</evidence>
<keyword evidence="6" id="KW-0732">Signal</keyword>
<feature type="region of interest" description="Disordered" evidence="5">
    <location>
        <begin position="147"/>
        <end position="185"/>
    </location>
</feature>
<evidence type="ECO:0000256" key="4">
    <source>
        <dbReference type="PROSITE-ProRule" id="PRU00473"/>
    </source>
</evidence>